<evidence type="ECO:0000256" key="7">
    <source>
        <dbReference type="RuleBase" id="RU003707"/>
    </source>
</evidence>
<dbReference type="InterPro" id="IPR018376">
    <property type="entry name" value="Enoyl-CoA_hyd/isom_CS"/>
</dbReference>
<dbReference type="Gene3D" id="2.40.50.840">
    <property type="match status" value="1"/>
</dbReference>
<name>A0A8H6UBK8_9EURO</name>
<dbReference type="GO" id="GO:0005739">
    <property type="term" value="C:mitochondrion"/>
    <property type="evidence" value="ECO:0007669"/>
    <property type="project" value="TreeGrafter"/>
</dbReference>
<dbReference type="Gene3D" id="3.90.226.10">
    <property type="entry name" value="2-enoyl-CoA Hydratase, Chain A, domain 1"/>
    <property type="match status" value="1"/>
</dbReference>
<dbReference type="SUPFAM" id="SSF52096">
    <property type="entry name" value="ClpP/crotonase"/>
    <property type="match status" value="1"/>
</dbReference>
<accession>A0A8H6UBK8</accession>
<evidence type="ECO:0000313" key="10">
    <source>
        <dbReference type="Proteomes" id="UP000630445"/>
    </source>
</evidence>
<evidence type="ECO:0000256" key="3">
    <source>
        <dbReference type="ARBA" id="ARBA00005254"/>
    </source>
</evidence>
<keyword evidence="10" id="KW-1185">Reference proteome</keyword>
<keyword evidence="6" id="KW-0456">Lyase</keyword>
<dbReference type="Pfam" id="PF18313">
    <property type="entry name" value="TLP1_add_C"/>
    <property type="match status" value="1"/>
</dbReference>
<dbReference type="SUPFAM" id="SSF53901">
    <property type="entry name" value="Thiolase-like"/>
    <property type="match status" value="1"/>
</dbReference>
<dbReference type="GO" id="GO:0016829">
    <property type="term" value="F:lyase activity"/>
    <property type="evidence" value="ECO:0007669"/>
    <property type="project" value="UniProtKB-KW"/>
</dbReference>
<reference evidence="9" key="1">
    <citation type="submission" date="2020-06" db="EMBL/GenBank/DDBJ databases">
        <title>Draft genome sequences of strains closely related to Aspergillus parafelis and Aspergillus hiratsukae.</title>
        <authorList>
            <person name="Dos Santos R.A.C."/>
            <person name="Rivero-Menendez O."/>
            <person name="Steenwyk J.L."/>
            <person name="Mead M.E."/>
            <person name="Goldman G.H."/>
            <person name="Alastruey-Izquierdo A."/>
            <person name="Rokas A."/>
        </authorList>
    </citation>
    <scope>NUCLEOTIDE SEQUENCE</scope>
    <source>
        <strain evidence="9">CNM-CM5793</strain>
    </source>
</reference>
<dbReference type="OrthoDB" id="435240at2759"/>
<dbReference type="PROSITE" id="PS00166">
    <property type="entry name" value="ENOYL_COA_HYDRATASE"/>
    <property type="match status" value="1"/>
</dbReference>
<dbReference type="GO" id="GO:0016746">
    <property type="term" value="F:acyltransferase activity"/>
    <property type="evidence" value="ECO:0007669"/>
    <property type="project" value="InterPro"/>
</dbReference>
<sequence>MAQPFQSPPPTTKHYLLSFPRPKVLLVTINREKHRNSLPSDAHWEGHAIFTWFDYEPSLLVAVVTGAGDKAFCAGQDLIERNSNKGRELDTAQQALSNHPPTGFMGISQRKGKKPILAAVNGFALGGGFEICLNCDIIVASPTAQFGLPEAAVGLYAAAGGLPRLVRICGMPLASELALTCRRLSAQEALALGLINKISNAPGTVVEECLAMAERITGLSPDAIIVTRQGLREAWENPSVQQAASTVREEYVHRLLEGENFKIGVGAFARKTAPEWCARIVHKRSMTLLFGPRVVEEVSRPPLNYPTISSVVLKMIPVIVGVGDVRNRSTKVQDAKEPAQLMLEAIEIALSDSQCPAASSRKLKTSIDSLSVVQTWTWPYADLPGLLADKLGVNPTYTHCSEHGGNQPAKLVDEAALRVASGESSVAVVTGGEALASLASCVKAQKLLPPGWTKPAIPVEGVFAPSSDRFSKDGPDGIHSFGLPIHIYPLYENGFRAHRRQSLQDNHEESARLYEQFSQVAMQHPYAWNFGFQAETSTSIGTVSPKNRMICSPYPLLMNAFNTVNLAAACVITTTEFATDLGIPRDRWIYPLGGAGSTDAAEFWKRLNYYSSPAIAKCLDVCLASSGLTPKDIDLFDLYSCFPIVPKLACNHLGLPLLDGPKPITLLGGLTSFGGAGNNYSMHALTEMVRQLRQGKGRQGLILANGGILTYQHALCLSTAPRKDRSYPDNREDPRLVATERGPPVSAIADGEATIEAYTVEFGRDGRPFRGCIIGQLVSNGHRFVANHGDSATLAALSSSTEEQVGKKGYVVSEDVGNGRRRNMFFFGPKPLL</sequence>
<keyword evidence="5" id="KW-0413">Isomerase</keyword>
<comment type="pathway">
    <text evidence="2">Siderophore biosynthesis.</text>
</comment>
<protein>
    <recommendedName>
        <fullName evidence="8">Thiolase-like protein type 1 additional C-terminal domain-containing protein</fullName>
    </recommendedName>
</protein>
<comment type="similarity">
    <text evidence="3 7">Belongs to the enoyl-CoA hydratase/isomerase family.</text>
</comment>
<dbReference type="AlphaFoldDB" id="A0A8H6UBK8"/>
<dbReference type="GO" id="GO:0006635">
    <property type="term" value="P:fatty acid beta-oxidation"/>
    <property type="evidence" value="ECO:0007669"/>
    <property type="project" value="TreeGrafter"/>
</dbReference>
<dbReference type="InterPro" id="IPR029045">
    <property type="entry name" value="ClpP/crotonase-like_dom_sf"/>
</dbReference>
<dbReference type="CDD" id="cd00829">
    <property type="entry name" value="SCP-x_thiolase"/>
    <property type="match status" value="1"/>
</dbReference>
<dbReference type="GO" id="GO:0005777">
    <property type="term" value="C:peroxisome"/>
    <property type="evidence" value="ECO:0007669"/>
    <property type="project" value="UniProtKB-SubCell"/>
</dbReference>
<comment type="caution">
    <text evidence="9">The sequence shown here is derived from an EMBL/GenBank/DDBJ whole genome shotgun (WGS) entry which is preliminary data.</text>
</comment>
<gene>
    <name evidence="9" type="ORF">CNMCM5793_006766</name>
</gene>
<dbReference type="InterPro" id="IPR001753">
    <property type="entry name" value="Enoyl-CoA_hydra/iso"/>
</dbReference>
<evidence type="ECO:0000256" key="5">
    <source>
        <dbReference type="ARBA" id="ARBA00023235"/>
    </source>
</evidence>
<dbReference type="FunFam" id="3.90.226.10:FF:000074">
    <property type="entry name" value="Enoyl-CoA hydratase (AFU_orthologue AFUA_2G10650)"/>
    <property type="match status" value="1"/>
</dbReference>
<dbReference type="Gene3D" id="3.40.47.10">
    <property type="match status" value="1"/>
</dbReference>
<dbReference type="InterPro" id="IPR040771">
    <property type="entry name" value="TLP1_add_C"/>
</dbReference>
<dbReference type="Proteomes" id="UP000630445">
    <property type="component" value="Unassembled WGS sequence"/>
</dbReference>
<dbReference type="PANTHER" id="PTHR11941">
    <property type="entry name" value="ENOYL-COA HYDRATASE-RELATED"/>
    <property type="match status" value="1"/>
</dbReference>
<feature type="domain" description="Thiolase-like protein type 1 additional C-terminal" evidence="8">
    <location>
        <begin position="736"/>
        <end position="813"/>
    </location>
</feature>
<dbReference type="GO" id="GO:0016853">
    <property type="term" value="F:isomerase activity"/>
    <property type="evidence" value="ECO:0007669"/>
    <property type="project" value="UniProtKB-KW"/>
</dbReference>
<dbReference type="InterPro" id="IPR016039">
    <property type="entry name" value="Thiolase-like"/>
</dbReference>
<organism evidence="9 10">
    <name type="scientific">Aspergillus hiratsukae</name>
    <dbReference type="NCBI Taxonomy" id="1194566"/>
    <lineage>
        <taxon>Eukaryota</taxon>
        <taxon>Fungi</taxon>
        <taxon>Dikarya</taxon>
        <taxon>Ascomycota</taxon>
        <taxon>Pezizomycotina</taxon>
        <taxon>Eurotiomycetes</taxon>
        <taxon>Eurotiomycetidae</taxon>
        <taxon>Eurotiales</taxon>
        <taxon>Aspergillaceae</taxon>
        <taxon>Aspergillus</taxon>
        <taxon>Aspergillus subgen. Fumigati</taxon>
    </lineage>
</organism>
<dbReference type="Pfam" id="PF00378">
    <property type="entry name" value="ECH_1"/>
    <property type="match status" value="1"/>
</dbReference>
<evidence type="ECO:0000259" key="8">
    <source>
        <dbReference type="Pfam" id="PF18313"/>
    </source>
</evidence>
<dbReference type="EMBL" id="JACBAD010002085">
    <property type="protein sequence ID" value="KAF7117643.1"/>
    <property type="molecule type" value="Genomic_DNA"/>
</dbReference>
<comment type="subcellular location">
    <subcellularLocation>
        <location evidence="1">Peroxisome</location>
    </subcellularLocation>
</comment>
<evidence type="ECO:0000256" key="4">
    <source>
        <dbReference type="ARBA" id="ARBA00023140"/>
    </source>
</evidence>
<evidence type="ECO:0000256" key="2">
    <source>
        <dbReference type="ARBA" id="ARBA00004924"/>
    </source>
</evidence>
<keyword evidence="4" id="KW-0576">Peroxisome</keyword>
<evidence type="ECO:0000256" key="1">
    <source>
        <dbReference type="ARBA" id="ARBA00004275"/>
    </source>
</evidence>
<dbReference type="CDD" id="cd06558">
    <property type="entry name" value="crotonase-like"/>
    <property type="match status" value="1"/>
</dbReference>
<dbReference type="PANTHER" id="PTHR11941:SF68">
    <property type="entry name" value="CARNITINYL-COA DEHYDRATASE"/>
    <property type="match status" value="1"/>
</dbReference>
<evidence type="ECO:0000313" key="9">
    <source>
        <dbReference type="EMBL" id="KAF7117643.1"/>
    </source>
</evidence>
<evidence type="ECO:0000256" key="6">
    <source>
        <dbReference type="ARBA" id="ARBA00023239"/>
    </source>
</evidence>
<proteinExistence type="inferred from homology"/>